<dbReference type="InterPro" id="IPR007219">
    <property type="entry name" value="XnlR_reg_dom"/>
</dbReference>
<dbReference type="Pfam" id="PF00172">
    <property type="entry name" value="Zn_clus"/>
    <property type="match status" value="1"/>
</dbReference>
<evidence type="ECO:0000259" key="7">
    <source>
        <dbReference type="PROSITE" id="PS50048"/>
    </source>
</evidence>
<sequence>MSQFLHINALLNIGEEQHGPTTPPNGSYSAKAAAHKPALSQKSRPLHVEPSLPLPSPSHHPSNTHAVRDQPVYNMHDHRYWPYFRQNAPDHSLLAAARSEAAEEETYASLLSQSSLSSYANPAQIYSHWQRQRRTRACHNCHVKKVRCEGGGTRCLNCARAGIDCKWIPMKKRGPKPKPKPADTSSSPASSFSSAVNLPLIGEQHGKVHGSTAASSAMPFSKHASGQKLGLGLGLGLGFELEFEHDALSRAHNSRHSSATTVAASPLVVDQDQPIATSTWTTTVDEFRASPTLNDEFAQLVKKCDASRPEQNSAEDTLRRFYSDEVSEDTRNAIIYYFEYFYSICPIFHPSTFLRRVVAGDVDPILISSMRASAARYINRYTGSSIDLDQLIEDINSQLLAYLDEPNLDYVRAVVLMASLNGGECRFMMYNTLTCLASNLVMRLGWHMLDAKPIRPDITWDEWVNVEIKRRTLYVVYQIDGYLAMLSDRFMALLPSRLLVLPPGSSAEWDNITVPRLHDNLPTFFEREMSASDIIKSGSLVHSFIGLCSLTTIISRVNNFLWKIKLSLSTYPHGDDFKPSIKFFKGYAPARPANLLPIRSLFDIDEFRNIHKELMAWHSRLVNFNDIKEDAAADLSFSKFGTYSHRLHLLRIRYFCLYMYSVPVIHCLHFANRPSYFETQAPNQIFAEAPDAALLKLADAPENRLIYEIMSGVFTDRLNRGLLAYDIVEDSWNICLEIVYDLIRHLD</sequence>
<dbReference type="EMBL" id="JANBUO010001627">
    <property type="protein sequence ID" value="KAJ2797460.1"/>
    <property type="molecule type" value="Genomic_DNA"/>
</dbReference>
<comment type="subcellular location">
    <subcellularLocation>
        <location evidence="1">Nucleus</location>
    </subcellularLocation>
</comment>
<feature type="region of interest" description="Disordered" evidence="6">
    <location>
        <begin position="170"/>
        <end position="193"/>
    </location>
</feature>
<dbReference type="InterPro" id="IPR036864">
    <property type="entry name" value="Zn2-C6_fun-type_DNA-bd_sf"/>
</dbReference>
<evidence type="ECO:0000256" key="1">
    <source>
        <dbReference type="ARBA" id="ARBA00004123"/>
    </source>
</evidence>
<dbReference type="CDD" id="cd12148">
    <property type="entry name" value="fungal_TF_MHR"/>
    <property type="match status" value="1"/>
</dbReference>
<proteinExistence type="predicted"/>
<keyword evidence="2" id="KW-0479">Metal-binding</keyword>
<evidence type="ECO:0000256" key="6">
    <source>
        <dbReference type="SAM" id="MobiDB-lite"/>
    </source>
</evidence>
<dbReference type="GO" id="GO:0008270">
    <property type="term" value="F:zinc ion binding"/>
    <property type="evidence" value="ECO:0007669"/>
    <property type="project" value="InterPro"/>
</dbReference>
<dbReference type="PROSITE" id="PS00463">
    <property type="entry name" value="ZN2_CY6_FUNGAL_1"/>
    <property type="match status" value="1"/>
</dbReference>
<feature type="region of interest" description="Disordered" evidence="6">
    <location>
        <begin position="15"/>
        <end position="66"/>
    </location>
</feature>
<evidence type="ECO:0000256" key="2">
    <source>
        <dbReference type="ARBA" id="ARBA00022723"/>
    </source>
</evidence>
<dbReference type="Proteomes" id="UP001140094">
    <property type="component" value="Unassembled WGS sequence"/>
</dbReference>
<evidence type="ECO:0000256" key="3">
    <source>
        <dbReference type="ARBA" id="ARBA00023015"/>
    </source>
</evidence>
<organism evidence="8 9">
    <name type="scientific">Coemansia guatemalensis</name>
    <dbReference type="NCBI Taxonomy" id="2761395"/>
    <lineage>
        <taxon>Eukaryota</taxon>
        <taxon>Fungi</taxon>
        <taxon>Fungi incertae sedis</taxon>
        <taxon>Zoopagomycota</taxon>
        <taxon>Kickxellomycotina</taxon>
        <taxon>Kickxellomycetes</taxon>
        <taxon>Kickxellales</taxon>
        <taxon>Kickxellaceae</taxon>
        <taxon>Coemansia</taxon>
    </lineage>
</organism>
<dbReference type="SUPFAM" id="SSF57701">
    <property type="entry name" value="Zn2/Cys6 DNA-binding domain"/>
    <property type="match status" value="1"/>
</dbReference>
<dbReference type="GO" id="GO:0005634">
    <property type="term" value="C:nucleus"/>
    <property type="evidence" value="ECO:0007669"/>
    <property type="project" value="UniProtKB-SubCell"/>
</dbReference>
<dbReference type="OrthoDB" id="2123952at2759"/>
<dbReference type="PROSITE" id="PS50048">
    <property type="entry name" value="ZN2_CY6_FUNGAL_2"/>
    <property type="match status" value="1"/>
</dbReference>
<protein>
    <recommendedName>
        <fullName evidence="7">Zn(2)-C6 fungal-type domain-containing protein</fullName>
    </recommendedName>
</protein>
<keyword evidence="9" id="KW-1185">Reference proteome</keyword>
<dbReference type="CDD" id="cd00067">
    <property type="entry name" value="GAL4"/>
    <property type="match status" value="1"/>
</dbReference>
<dbReference type="Pfam" id="PF04082">
    <property type="entry name" value="Fungal_trans"/>
    <property type="match status" value="1"/>
</dbReference>
<dbReference type="PANTHER" id="PTHR47338">
    <property type="entry name" value="ZN(II)2CYS6 TRANSCRIPTION FACTOR (EUROFUNG)-RELATED"/>
    <property type="match status" value="1"/>
</dbReference>
<dbReference type="Gene3D" id="4.10.240.10">
    <property type="entry name" value="Zn(2)-C6 fungal-type DNA-binding domain"/>
    <property type="match status" value="1"/>
</dbReference>
<evidence type="ECO:0000256" key="5">
    <source>
        <dbReference type="ARBA" id="ARBA00023242"/>
    </source>
</evidence>
<feature type="compositionally biased region" description="Basic residues" evidence="6">
    <location>
        <begin position="170"/>
        <end position="179"/>
    </location>
</feature>
<dbReference type="SMART" id="SM00066">
    <property type="entry name" value="GAL4"/>
    <property type="match status" value="1"/>
</dbReference>
<dbReference type="PANTHER" id="PTHR47338:SF5">
    <property type="entry name" value="ZN(II)2CYS6 TRANSCRIPTION FACTOR (EUROFUNG)"/>
    <property type="match status" value="1"/>
</dbReference>
<keyword evidence="5" id="KW-0539">Nucleus</keyword>
<reference evidence="8" key="1">
    <citation type="submission" date="2022-07" db="EMBL/GenBank/DDBJ databases">
        <title>Phylogenomic reconstructions and comparative analyses of Kickxellomycotina fungi.</title>
        <authorList>
            <person name="Reynolds N.K."/>
            <person name="Stajich J.E."/>
            <person name="Barry K."/>
            <person name="Grigoriev I.V."/>
            <person name="Crous P."/>
            <person name="Smith M.E."/>
        </authorList>
    </citation>
    <scope>NUCLEOTIDE SEQUENCE</scope>
    <source>
        <strain evidence="8">NRRL 1565</strain>
    </source>
</reference>
<feature type="domain" description="Zn(2)-C6 fungal-type" evidence="7">
    <location>
        <begin position="137"/>
        <end position="167"/>
    </location>
</feature>
<dbReference type="GO" id="GO:0000981">
    <property type="term" value="F:DNA-binding transcription factor activity, RNA polymerase II-specific"/>
    <property type="evidence" value="ECO:0007669"/>
    <property type="project" value="InterPro"/>
</dbReference>
<dbReference type="InterPro" id="IPR050815">
    <property type="entry name" value="TF_fung"/>
</dbReference>
<feature type="non-terminal residue" evidence="8">
    <location>
        <position position="747"/>
    </location>
</feature>
<dbReference type="GO" id="GO:0003677">
    <property type="term" value="F:DNA binding"/>
    <property type="evidence" value="ECO:0007669"/>
    <property type="project" value="InterPro"/>
</dbReference>
<name>A0A9W8HQB4_9FUNG</name>
<evidence type="ECO:0000313" key="9">
    <source>
        <dbReference type="Proteomes" id="UP001140094"/>
    </source>
</evidence>
<evidence type="ECO:0000313" key="8">
    <source>
        <dbReference type="EMBL" id="KAJ2797460.1"/>
    </source>
</evidence>
<gene>
    <name evidence="8" type="ORF">H4R20_005171</name>
</gene>
<keyword evidence="4" id="KW-0804">Transcription</keyword>
<keyword evidence="3" id="KW-0805">Transcription regulation</keyword>
<feature type="compositionally biased region" description="Low complexity" evidence="6">
    <location>
        <begin position="182"/>
        <end position="193"/>
    </location>
</feature>
<dbReference type="AlphaFoldDB" id="A0A9W8HQB4"/>
<dbReference type="GO" id="GO:0006351">
    <property type="term" value="P:DNA-templated transcription"/>
    <property type="evidence" value="ECO:0007669"/>
    <property type="project" value="InterPro"/>
</dbReference>
<evidence type="ECO:0000256" key="4">
    <source>
        <dbReference type="ARBA" id="ARBA00023163"/>
    </source>
</evidence>
<comment type="caution">
    <text evidence="8">The sequence shown here is derived from an EMBL/GenBank/DDBJ whole genome shotgun (WGS) entry which is preliminary data.</text>
</comment>
<accession>A0A9W8HQB4</accession>
<dbReference type="InterPro" id="IPR001138">
    <property type="entry name" value="Zn2Cys6_DnaBD"/>
</dbReference>